<accession>A0AAW5P946</accession>
<protein>
    <submittedName>
        <fullName evidence="1">Uncharacterized protein</fullName>
    </submittedName>
</protein>
<name>A0AAW5P946_9BACT</name>
<dbReference type="EMBL" id="JANTZM010000007">
    <property type="protein sequence ID" value="MCS4157741.1"/>
    <property type="molecule type" value="Genomic_DNA"/>
</dbReference>
<evidence type="ECO:0000313" key="1">
    <source>
        <dbReference type="EMBL" id="MCS4157741.1"/>
    </source>
</evidence>
<proteinExistence type="predicted"/>
<sequence>MKYTVNDLLTGSQEAKLEPDQLSQQLAISILHDHVERREQAVLEYFFPGAVGNREEPPCELYKGLKTWIADQLGVSVTTICRDTNRVGERVLALARALESSKYDEEKIPDGIDLTHF</sequence>
<evidence type="ECO:0000313" key="2">
    <source>
        <dbReference type="Proteomes" id="UP001155110"/>
    </source>
</evidence>
<dbReference type="AlphaFoldDB" id="A0AAW5P946"/>
<reference evidence="1" key="1">
    <citation type="submission" date="2022-08" db="EMBL/GenBank/DDBJ databases">
        <title>Genomic Encyclopedia of Type Strains, Phase V (KMG-V): Genome sequencing to study the core and pangenomes of soil and plant-associated prokaryotes.</title>
        <authorList>
            <person name="Whitman W."/>
        </authorList>
    </citation>
    <scope>NUCLEOTIDE SEQUENCE</scope>
    <source>
        <strain evidence="1">SP3002</strain>
    </source>
</reference>
<gene>
    <name evidence="1" type="ORF">GGP99_001705</name>
</gene>
<dbReference type="RefSeq" id="WP_259258264.1">
    <property type="nucleotide sequence ID" value="NZ_JANTZM010000007.1"/>
</dbReference>
<dbReference type="Proteomes" id="UP001155110">
    <property type="component" value="Unassembled WGS sequence"/>
</dbReference>
<comment type="caution">
    <text evidence="1">The sequence shown here is derived from an EMBL/GenBank/DDBJ whole genome shotgun (WGS) entry which is preliminary data.</text>
</comment>
<organism evidence="1 2">
    <name type="scientific">Salinibacter ruber</name>
    <dbReference type="NCBI Taxonomy" id="146919"/>
    <lineage>
        <taxon>Bacteria</taxon>
        <taxon>Pseudomonadati</taxon>
        <taxon>Rhodothermota</taxon>
        <taxon>Rhodothermia</taxon>
        <taxon>Rhodothermales</taxon>
        <taxon>Salinibacteraceae</taxon>
        <taxon>Salinibacter</taxon>
    </lineage>
</organism>